<protein>
    <submittedName>
        <fullName evidence="2">Putative secreted protein</fullName>
    </submittedName>
</protein>
<keyword evidence="1" id="KW-0732">Signal</keyword>
<evidence type="ECO:0000313" key="2">
    <source>
        <dbReference type="EMBL" id="JAC30325.1"/>
    </source>
</evidence>
<proteinExistence type="evidence at transcript level"/>
<feature type="chain" id="PRO_5001518527" evidence="1">
    <location>
        <begin position="25"/>
        <end position="68"/>
    </location>
</feature>
<organism evidence="2">
    <name type="scientific">Amblyomma triste</name>
    <name type="common">Neotropical tick</name>
    <dbReference type="NCBI Taxonomy" id="251400"/>
    <lineage>
        <taxon>Eukaryota</taxon>
        <taxon>Metazoa</taxon>
        <taxon>Ecdysozoa</taxon>
        <taxon>Arthropoda</taxon>
        <taxon>Chelicerata</taxon>
        <taxon>Arachnida</taxon>
        <taxon>Acari</taxon>
        <taxon>Parasitiformes</taxon>
        <taxon>Ixodida</taxon>
        <taxon>Ixodoidea</taxon>
        <taxon>Ixodidae</taxon>
        <taxon>Amblyomminae</taxon>
        <taxon>Amblyomma</taxon>
    </lineage>
</organism>
<accession>A0A023GCC2</accession>
<dbReference type="EMBL" id="GBBM01005093">
    <property type="protein sequence ID" value="JAC30325.1"/>
    <property type="molecule type" value="mRNA"/>
</dbReference>
<dbReference type="AlphaFoldDB" id="A0A023GCC2"/>
<name>A0A023GCC2_AMBTT</name>
<evidence type="ECO:0000256" key="1">
    <source>
        <dbReference type="SAM" id="SignalP"/>
    </source>
</evidence>
<reference evidence="2" key="1">
    <citation type="submission" date="2014-03" db="EMBL/GenBank/DDBJ databases">
        <title>The sialotranscriptome of Amblyomma triste, Amblyomma parvum and Amblyomma cajennense ticks, uncovered by 454-based RNA-seq.</title>
        <authorList>
            <person name="Garcia G.R."/>
            <person name="Gardinassi L.G."/>
            <person name="Ribeiro J.M."/>
            <person name="Anatriello E."/>
            <person name="Ferreira B.R."/>
            <person name="Moreira H.N."/>
            <person name="Mafra C."/>
            <person name="Olegario M.M."/>
            <person name="Szabo P.J."/>
            <person name="Miranda-Santos I.K."/>
            <person name="Maruyama S.R."/>
        </authorList>
    </citation>
    <scope>NUCLEOTIDE SEQUENCE</scope>
    <source>
        <strain evidence="2">Mato Grasso do Sul</strain>
        <tissue evidence="2">Salivary glands</tissue>
    </source>
</reference>
<feature type="signal peptide" evidence="1">
    <location>
        <begin position="1"/>
        <end position="24"/>
    </location>
</feature>
<sequence length="68" mass="7582">MQYHLVYALVFLLSVLSLMPSVDGCFANIPQRFAHSPACVGTRCSWGGRCDRSCSCRGRNWWCSGYCG</sequence>